<feature type="transmembrane region" description="Helical" evidence="1">
    <location>
        <begin position="49"/>
        <end position="82"/>
    </location>
</feature>
<gene>
    <name evidence="2" type="ORF">ACH4F9_17135</name>
</gene>
<dbReference type="Proteomes" id="UP001610818">
    <property type="component" value="Unassembled WGS sequence"/>
</dbReference>
<keyword evidence="1" id="KW-0812">Transmembrane</keyword>
<evidence type="ECO:0000313" key="2">
    <source>
        <dbReference type="EMBL" id="MFH8546727.1"/>
    </source>
</evidence>
<keyword evidence="3" id="KW-1185">Reference proteome</keyword>
<dbReference type="RefSeq" id="WP_397712440.1">
    <property type="nucleotide sequence ID" value="NZ_JBIRGN010000003.1"/>
</dbReference>
<proteinExistence type="predicted"/>
<comment type="caution">
    <text evidence="2">The sequence shown here is derived from an EMBL/GenBank/DDBJ whole genome shotgun (WGS) entry which is preliminary data.</text>
</comment>
<keyword evidence="1" id="KW-1133">Transmembrane helix</keyword>
<feature type="transmembrane region" description="Helical" evidence="1">
    <location>
        <begin position="23"/>
        <end position="42"/>
    </location>
</feature>
<accession>A0ABW7QP40</accession>
<sequence length="137" mass="14607">MVLEWRYIAKGVRVVPEPVATPFLWTAACAGTFALVTVLDLVGALDRTGFALAALSVLAALLGVRGRFAAAPGTALLCWMLLNYFAVHPVGEISWAGHRDPEWMACLLGAALIGTTTGRVLYARAAYRRISPYDGTG</sequence>
<reference evidence="2 3" key="1">
    <citation type="submission" date="2024-10" db="EMBL/GenBank/DDBJ databases">
        <title>The Natural Products Discovery Center: Release of the First 8490 Sequenced Strains for Exploring Actinobacteria Biosynthetic Diversity.</title>
        <authorList>
            <person name="Kalkreuter E."/>
            <person name="Kautsar S.A."/>
            <person name="Yang D."/>
            <person name="Bader C.D."/>
            <person name="Teijaro C.N."/>
            <person name="Fluegel L."/>
            <person name="Davis C.M."/>
            <person name="Simpson J.R."/>
            <person name="Lauterbach L."/>
            <person name="Steele A.D."/>
            <person name="Gui C."/>
            <person name="Meng S."/>
            <person name="Li G."/>
            <person name="Viehrig K."/>
            <person name="Ye F."/>
            <person name="Su P."/>
            <person name="Kiefer A.F."/>
            <person name="Nichols A."/>
            <person name="Cepeda A.J."/>
            <person name="Yan W."/>
            <person name="Fan B."/>
            <person name="Jiang Y."/>
            <person name="Adhikari A."/>
            <person name="Zheng C.-J."/>
            <person name="Schuster L."/>
            <person name="Cowan T.M."/>
            <person name="Smanski M.J."/>
            <person name="Chevrette M.G."/>
            <person name="De Carvalho L.P.S."/>
            <person name="Shen B."/>
        </authorList>
    </citation>
    <scope>NUCLEOTIDE SEQUENCE [LARGE SCALE GENOMIC DNA]</scope>
    <source>
        <strain evidence="2 3">NPDC017990</strain>
    </source>
</reference>
<protein>
    <recommendedName>
        <fullName evidence="4">Integral membrane protein</fullName>
    </recommendedName>
</protein>
<dbReference type="EMBL" id="JBIRGQ010000003">
    <property type="protein sequence ID" value="MFH8546727.1"/>
    <property type="molecule type" value="Genomic_DNA"/>
</dbReference>
<evidence type="ECO:0008006" key="4">
    <source>
        <dbReference type="Google" id="ProtNLM"/>
    </source>
</evidence>
<evidence type="ECO:0000313" key="3">
    <source>
        <dbReference type="Proteomes" id="UP001610818"/>
    </source>
</evidence>
<organism evidence="2 3">
    <name type="scientific">Streptomyces longisporoflavus</name>
    <dbReference type="NCBI Taxonomy" id="28044"/>
    <lineage>
        <taxon>Bacteria</taxon>
        <taxon>Bacillati</taxon>
        <taxon>Actinomycetota</taxon>
        <taxon>Actinomycetes</taxon>
        <taxon>Kitasatosporales</taxon>
        <taxon>Streptomycetaceae</taxon>
        <taxon>Streptomyces</taxon>
    </lineage>
</organism>
<evidence type="ECO:0000256" key="1">
    <source>
        <dbReference type="SAM" id="Phobius"/>
    </source>
</evidence>
<feature type="transmembrane region" description="Helical" evidence="1">
    <location>
        <begin position="102"/>
        <end position="122"/>
    </location>
</feature>
<name>A0ABW7QP40_9ACTN</name>
<keyword evidence="1" id="KW-0472">Membrane</keyword>
<dbReference type="PROSITE" id="PS51257">
    <property type="entry name" value="PROKAR_LIPOPROTEIN"/>
    <property type="match status" value="1"/>
</dbReference>